<accession>A0ABP9UL54</accession>
<comment type="catalytic activity">
    <reaction evidence="1">
        <text>a 4-O-methyl-thymidine in DNA + L-cysteinyl-[protein] = a thymidine in DNA + S-methyl-L-cysteinyl-[protein]</text>
        <dbReference type="Rhea" id="RHEA:53428"/>
        <dbReference type="Rhea" id="RHEA-COMP:10131"/>
        <dbReference type="Rhea" id="RHEA-COMP:10132"/>
        <dbReference type="Rhea" id="RHEA-COMP:13555"/>
        <dbReference type="Rhea" id="RHEA-COMP:13556"/>
        <dbReference type="ChEBI" id="CHEBI:29950"/>
        <dbReference type="ChEBI" id="CHEBI:82612"/>
        <dbReference type="ChEBI" id="CHEBI:137386"/>
        <dbReference type="ChEBI" id="CHEBI:137387"/>
        <dbReference type="EC" id="2.1.1.63"/>
    </reaction>
</comment>
<dbReference type="PANTHER" id="PTHR10815">
    <property type="entry name" value="METHYLATED-DNA--PROTEIN-CYSTEINE METHYLTRANSFERASE"/>
    <property type="match status" value="1"/>
</dbReference>
<evidence type="ECO:0000256" key="4">
    <source>
        <dbReference type="ARBA" id="ARBA00022763"/>
    </source>
</evidence>
<dbReference type="NCBIfam" id="TIGR00589">
    <property type="entry name" value="ogt"/>
    <property type="match status" value="1"/>
</dbReference>
<evidence type="ECO:0000256" key="6">
    <source>
        <dbReference type="ARBA" id="ARBA00049348"/>
    </source>
</evidence>
<evidence type="ECO:0000256" key="2">
    <source>
        <dbReference type="ARBA" id="ARBA00022603"/>
    </source>
</evidence>
<evidence type="ECO:0000256" key="5">
    <source>
        <dbReference type="ARBA" id="ARBA00023204"/>
    </source>
</evidence>
<dbReference type="Proteomes" id="UP001476282">
    <property type="component" value="Unassembled WGS sequence"/>
</dbReference>
<organism evidence="9 10">
    <name type="scientific">Haloferula sargassicola</name>
    <dbReference type="NCBI Taxonomy" id="490096"/>
    <lineage>
        <taxon>Bacteria</taxon>
        <taxon>Pseudomonadati</taxon>
        <taxon>Verrucomicrobiota</taxon>
        <taxon>Verrucomicrobiia</taxon>
        <taxon>Verrucomicrobiales</taxon>
        <taxon>Verrucomicrobiaceae</taxon>
        <taxon>Haloferula</taxon>
    </lineage>
</organism>
<evidence type="ECO:0000256" key="7">
    <source>
        <dbReference type="SAM" id="MobiDB-lite"/>
    </source>
</evidence>
<name>A0ABP9UL54_9BACT</name>
<dbReference type="CDD" id="cd06445">
    <property type="entry name" value="ATase"/>
    <property type="match status" value="1"/>
</dbReference>
<comment type="catalytic activity">
    <reaction evidence="6">
        <text>a 6-O-methyl-2'-deoxyguanosine in DNA + L-cysteinyl-[protein] = S-methyl-L-cysteinyl-[protein] + a 2'-deoxyguanosine in DNA</text>
        <dbReference type="Rhea" id="RHEA:24000"/>
        <dbReference type="Rhea" id="RHEA-COMP:10131"/>
        <dbReference type="Rhea" id="RHEA-COMP:10132"/>
        <dbReference type="Rhea" id="RHEA-COMP:11367"/>
        <dbReference type="Rhea" id="RHEA-COMP:11368"/>
        <dbReference type="ChEBI" id="CHEBI:29950"/>
        <dbReference type="ChEBI" id="CHEBI:82612"/>
        <dbReference type="ChEBI" id="CHEBI:85445"/>
        <dbReference type="ChEBI" id="CHEBI:85448"/>
        <dbReference type="EC" id="2.1.1.63"/>
    </reaction>
</comment>
<sequence>MSGNKPSLFAQSVYDALGGIPAGKVTTYKELARSIGCGSPRAVGQALRRNPDAPQVPCHRVVRTDGDLGGYQGRTRGESLARKESLLRGEGVEFLPDGRVDLTRSGHHFGA</sequence>
<dbReference type="InterPro" id="IPR036217">
    <property type="entry name" value="MethylDNA_cys_MeTrfase_DNAb"/>
</dbReference>
<comment type="caution">
    <text evidence="9">The sequence shown here is derived from an EMBL/GenBank/DDBJ whole genome shotgun (WGS) entry which is preliminary data.</text>
</comment>
<dbReference type="InterPro" id="IPR036388">
    <property type="entry name" value="WH-like_DNA-bd_sf"/>
</dbReference>
<evidence type="ECO:0000256" key="1">
    <source>
        <dbReference type="ARBA" id="ARBA00001286"/>
    </source>
</evidence>
<feature type="domain" description="Methylated-DNA-[protein]-cysteine S-methyltransferase DNA binding" evidence="8">
    <location>
        <begin position="9"/>
        <end position="92"/>
    </location>
</feature>
<evidence type="ECO:0000313" key="10">
    <source>
        <dbReference type="Proteomes" id="UP001476282"/>
    </source>
</evidence>
<dbReference type="GO" id="GO:0008168">
    <property type="term" value="F:methyltransferase activity"/>
    <property type="evidence" value="ECO:0007669"/>
    <property type="project" value="UniProtKB-KW"/>
</dbReference>
<dbReference type="Gene3D" id="1.10.10.10">
    <property type="entry name" value="Winged helix-like DNA-binding domain superfamily/Winged helix DNA-binding domain"/>
    <property type="match status" value="1"/>
</dbReference>
<dbReference type="InterPro" id="IPR014048">
    <property type="entry name" value="MethylDNA_cys_MeTrfase_DNA-bd"/>
</dbReference>
<gene>
    <name evidence="9" type="primary">ogt</name>
    <name evidence="9" type="ORF">Hsar01_01473</name>
</gene>
<dbReference type="InterPro" id="IPR001497">
    <property type="entry name" value="MethylDNA_cys_MeTrfase_AS"/>
</dbReference>
<keyword evidence="4" id="KW-0227">DNA damage</keyword>
<evidence type="ECO:0000256" key="3">
    <source>
        <dbReference type="ARBA" id="ARBA00022679"/>
    </source>
</evidence>
<keyword evidence="10" id="KW-1185">Reference proteome</keyword>
<keyword evidence="2 9" id="KW-0489">Methyltransferase</keyword>
<dbReference type="PROSITE" id="PS00374">
    <property type="entry name" value="MGMT"/>
    <property type="match status" value="1"/>
</dbReference>
<reference evidence="9 10" key="1">
    <citation type="submission" date="2024-02" db="EMBL/GenBank/DDBJ databases">
        <title>Haloferula sargassicola NBRC 104335.</title>
        <authorList>
            <person name="Ichikawa N."/>
            <person name="Katano-Makiyama Y."/>
            <person name="Hidaka K."/>
        </authorList>
    </citation>
    <scope>NUCLEOTIDE SEQUENCE [LARGE SCALE GENOMIC DNA]</scope>
    <source>
        <strain evidence="9 10">NBRC 104335</strain>
    </source>
</reference>
<keyword evidence="5" id="KW-0234">DNA repair</keyword>
<dbReference type="SUPFAM" id="SSF46767">
    <property type="entry name" value="Methylated DNA-protein cysteine methyltransferase, C-terminal domain"/>
    <property type="match status" value="1"/>
</dbReference>
<keyword evidence="3" id="KW-0808">Transferase</keyword>
<protein>
    <submittedName>
        <fullName evidence="9">Methylated-DNA--protein-cysteine methyltransferase</fullName>
    </submittedName>
</protein>
<evidence type="ECO:0000313" key="9">
    <source>
        <dbReference type="EMBL" id="GAA5482255.1"/>
    </source>
</evidence>
<dbReference type="PANTHER" id="PTHR10815:SF13">
    <property type="entry name" value="METHYLATED-DNA--PROTEIN-CYSTEINE METHYLTRANSFERASE"/>
    <property type="match status" value="1"/>
</dbReference>
<dbReference type="Pfam" id="PF01035">
    <property type="entry name" value="DNA_binding_1"/>
    <property type="match status" value="1"/>
</dbReference>
<evidence type="ECO:0000259" key="8">
    <source>
        <dbReference type="Pfam" id="PF01035"/>
    </source>
</evidence>
<dbReference type="RefSeq" id="WP_353566402.1">
    <property type="nucleotide sequence ID" value="NZ_BAABRI010000007.1"/>
</dbReference>
<proteinExistence type="predicted"/>
<dbReference type="GO" id="GO:0032259">
    <property type="term" value="P:methylation"/>
    <property type="evidence" value="ECO:0007669"/>
    <property type="project" value="UniProtKB-KW"/>
</dbReference>
<feature type="region of interest" description="Disordered" evidence="7">
    <location>
        <begin position="41"/>
        <end position="60"/>
    </location>
</feature>
<dbReference type="EMBL" id="BAABRI010000007">
    <property type="protein sequence ID" value="GAA5482255.1"/>
    <property type="molecule type" value="Genomic_DNA"/>
</dbReference>